<proteinExistence type="predicted"/>
<comment type="caution">
    <text evidence="1">The sequence shown here is derived from an EMBL/GenBank/DDBJ whole genome shotgun (WGS) entry which is preliminary data.</text>
</comment>
<organism evidence="1">
    <name type="scientific">Daucus carota subsp. sativus</name>
    <name type="common">Carrot</name>
    <dbReference type="NCBI Taxonomy" id="79200"/>
    <lineage>
        <taxon>Eukaryota</taxon>
        <taxon>Viridiplantae</taxon>
        <taxon>Streptophyta</taxon>
        <taxon>Embryophyta</taxon>
        <taxon>Tracheophyta</taxon>
        <taxon>Spermatophyta</taxon>
        <taxon>Magnoliopsida</taxon>
        <taxon>eudicotyledons</taxon>
        <taxon>Gunneridae</taxon>
        <taxon>Pentapetalae</taxon>
        <taxon>asterids</taxon>
        <taxon>campanulids</taxon>
        <taxon>Apiales</taxon>
        <taxon>Apiaceae</taxon>
        <taxon>Apioideae</taxon>
        <taxon>Scandiceae</taxon>
        <taxon>Daucinae</taxon>
        <taxon>Daucus</taxon>
        <taxon>Daucus sect. Daucus</taxon>
    </lineage>
</organism>
<dbReference type="AlphaFoldDB" id="A0A164T6E6"/>
<sequence length="134" mass="14582">MGQTGRKRSPLGPLSPSSSNHGWTYTQCISGRGYASCPSSPALQRSCLRTEKENKANSNDVNEDDVVVMVPNVHSFGIEIPGSSSGAKNLMYSFNEVEDVNHDNMNVDAVNSPESNWKTIDIIDTDGIICRNGY</sequence>
<gene>
    <name evidence="1" type="ORF">DCAR_024252</name>
</gene>
<accession>A0A164T6E6</accession>
<name>A0A164T6E6_DAUCS</name>
<evidence type="ECO:0000313" key="1">
    <source>
        <dbReference type="EMBL" id="KZM87118.1"/>
    </source>
</evidence>
<dbReference type="Gramene" id="KZM87118">
    <property type="protein sequence ID" value="KZM87118"/>
    <property type="gene ID" value="DCAR_024252"/>
</dbReference>
<dbReference type="EMBL" id="LNRQ01000007">
    <property type="protein sequence ID" value="KZM87118.1"/>
    <property type="molecule type" value="Genomic_DNA"/>
</dbReference>
<protein>
    <submittedName>
        <fullName evidence="1">Uncharacterized protein</fullName>
    </submittedName>
</protein>
<reference evidence="1" key="1">
    <citation type="journal article" date="2016" name="Nat. Genet.">
        <title>A high-quality carrot genome assembly provides new insights into carotenoid accumulation and asterid genome evolution.</title>
        <authorList>
            <person name="Iorizzo M."/>
            <person name="Ellison S."/>
            <person name="Senalik D."/>
            <person name="Zeng P."/>
            <person name="Satapoomin P."/>
            <person name="Huang J."/>
            <person name="Bowman M."/>
            <person name="Iovene M."/>
            <person name="Sanseverino W."/>
            <person name="Cavagnaro P."/>
            <person name="Yildiz M."/>
            <person name="Macko-Podgorni A."/>
            <person name="Moranska E."/>
            <person name="Grzebelus E."/>
            <person name="Grzebelus D."/>
            <person name="Ashrafi H."/>
            <person name="Zheng Z."/>
            <person name="Cheng S."/>
            <person name="Spooner D."/>
            <person name="Van Deynze A."/>
            <person name="Simon P."/>
        </authorList>
    </citation>
    <scope>NUCLEOTIDE SEQUENCE [LARGE SCALE GENOMIC DNA]</scope>
    <source>
        <tissue evidence="1">Leaf</tissue>
    </source>
</reference>